<feature type="compositionally biased region" description="Basic and acidic residues" evidence="1">
    <location>
        <begin position="214"/>
        <end position="233"/>
    </location>
</feature>
<feature type="compositionally biased region" description="Basic and acidic residues" evidence="1">
    <location>
        <begin position="141"/>
        <end position="155"/>
    </location>
</feature>
<gene>
    <name evidence="2" type="ORF">PCOR1329_LOCUS20179</name>
</gene>
<dbReference type="EMBL" id="CAUYUJ010006521">
    <property type="protein sequence ID" value="CAK0817625.1"/>
    <property type="molecule type" value="Genomic_DNA"/>
</dbReference>
<keyword evidence="3" id="KW-1185">Reference proteome</keyword>
<feature type="compositionally biased region" description="Basic and acidic residues" evidence="1">
    <location>
        <begin position="168"/>
        <end position="194"/>
    </location>
</feature>
<feature type="compositionally biased region" description="Basic and acidic residues" evidence="1">
    <location>
        <begin position="261"/>
        <end position="277"/>
    </location>
</feature>
<organism evidence="2 3">
    <name type="scientific">Prorocentrum cordatum</name>
    <dbReference type="NCBI Taxonomy" id="2364126"/>
    <lineage>
        <taxon>Eukaryota</taxon>
        <taxon>Sar</taxon>
        <taxon>Alveolata</taxon>
        <taxon>Dinophyceae</taxon>
        <taxon>Prorocentrales</taxon>
        <taxon>Prorocentraceae</taxon>
        <taxon>Prorocentrum</taxon>
    </lineage>
</organism>
<feature type="compositionally biased region" description="Basic and acidic residues" evidence="1">
    <location>
        <begin position="306"/>
        <end position="322"/>
    </location>
</feature>
<proteinExistence type="predicted"/>
<protein>
    <submittedName>
        <fullName evidence="2">Uncharacterized protein</fullName>
    </submittedName>
</protein>
<sequence length="390" mass="40095">MADIFFSVDNLDHTRLENDASLAGRFREEISRTLASRAISPERISVRRVGDASLQRQAAQLAHDQALAARLGHESADGLATLLRERLLRERLASLEGIQNHCSGPISVSGVKVSAKGVGGPGRPAAPSSASAALAATLARADPRGEPGSSRHDALRGSADAQTPGRRPQGERVRSVPRPGDRVAAGHEDGEGQQHRGVASGGGVRGHAGVAGAGERRSDGHVDAGREEGEGQQHRGVSSSGGVSGPSYAYQHAGFAGAGEPRSDGHVDAGREDREGQQHNQVAAGGGASGPSYSYQHAGFAGAGEQRSDGRVDAGHEDREGQQHNQVAAGGGASGPSYAYQHAGFTGAGEQRPDGRVDAGHEDREGQQHNQVAAGGGARGPSYAYQHAQA</sequence>
<reference evidence="2" key="1">
    <citation type="submission" date="2023-10" db="EMBL/GenBank/DDBJ databases">
        <authorList>
            <person name="Chen Y."/>
            <person name="Shah S."/>
            <person name="Dougan E. K."/>
            <person name="Thang M."/>
            <person name="Chan C."/>
        </authorList>
    </citation>
    <scope>NUCLEOTIDE SEQUENCE [LARGE SCALE GENOMIC DNA]</scope>
</reference>
<feature type="compositionally biased region" description="Low complexity" evidence="1">
    <location>
        <begin position="123"/>
        <end position="140"/>
    </location>
</feature>
<name>A0ABN9RIC4_9DINO</name>
<evidence type="ECO:0000256" key="1">
    <source>
        <dbReference type="SAM" id="MobiDB-lite"/>
    </source>
</evidence>
<feature type="region of interest" description="Disordered" evidence="1">
    <location>
        <begin position="114"/>
        <end position="390"/>
    </location>
</feature>
<feature type="compositionally biased region" description="Basic and acidic residues" evidence="1">
    <location>
        <begin position="351"/>
        <end position="367"/>
    </location>
</feature>
<dbReference type="Proteomes" id="UP001189429">
    <property type="component" value="Unassembled WGS sequence"/>
</dbReference>
<evidence type="ECO:0000313" key="3">
    <source>
        <dbReference type="Proteomes" id="UP001189429"/>
    </source>
</evidence>
<evidence type="ECO:0000313" key="2">
    <source>
        <dbReference type="EMBL" id="CAK0817625.1"/>
    </source>
</evidence>
<comment type="caution">
    <text evidence="2">The sequence shown here is derived from an EMBL/GenBank/DDBJ whole genome shotgun (WGS) entry which is preliminary data.</text>
</comment>
<accession>A0ABN9RIC4</accession>
<feature type="compositionally biased region" description="Gly residues" evidence="1">
    <location>
        <begin position="199"/>
        <end position="212"/>
    </location>
</feature>